<dbReference type="AlphaFoldDB" id="A0A843XDJ5"/>
<feature type="region of interest" description="Disordered" evidence="2">
    <location>
        <begin position="144"/>
        <end position="213"/>
    </location>
</feature>
<feature type="compositionally biased region" description="Low complexity" evidence="2">
    <location>
        <begin position="22"/>
        <end position="34"/>
    </location>
</feature>
<protein>
    <submittedName>
        <fullName evidence="3">Uncharacterized protein</fullName>
    </submittedName>
</protein>
<keyword evidence="1" id="KW-0175">Coiled coil</keyword>
<dbReference type="Proteomes" id="UP000652761">
    <property type="component" value="Unassembled WGS sequence"/>
</dbReference>
<feature type="compositionally biased region" description="Basic and acidic residues" evidence="2">
    <location>
        <begin position="177"/>
        <end position="187"/>
    </location>
</feature>
<dbReference type="EMBL" id="NMUH01007438">
    <property type="protein sequence ID" value="MQM17267.1"/>
    <property type="molecule type" value="Genomic_DNA"/>
</dbReference>
<evidence type="ECO:0000256" key="1">
    <source>
        <dbReference type="SAM" id="Coils"/>
    </source>
</evidence>
<feature type="compositionally biased region" description="Low complexity" evidence="2">
    <location>
        <begin position="152"/>
        <end position="167"/>
    </location>
</feature>
<accession>A0A843XDJ5</accession>
<evidence type="ECO:0000313" key="3">
    <source>
        <dbReference type="EMBL" id="MQM17267.1"/>
    </source>
</evidence>
<evidence type="ECO:0000256" key="2">
    <source>
        <dbReference type="SAM" id="MobiDB-lite"/>
    </source>
</evidence>
<gene>
    <name evidence="3" type="ORF">Taro_050236</name>
</gene>
<sequence>MGRESTRVHDDRELDRVRRAAEAGASSSRAAEGSQSDLEDRLAAAVRTAKEAWAELAERETELRTATDRATQLQGQVDTLTGERDQLRIRAEAAEARVAEATRELATLRVQGSSVDQEELARLRVDLHAQQTLARGLQELMTAIGRSRSRSRSGASGASGATGTSSRQYLAGSSSRRRNEDEERRFGGETSARSGRGGGEMPPPPDRHEGSRRVVVDSEQFEALEKCPEDYLKGKKQARLGHGNPPMGLEVEAGHPSSGCPQLSWVGASRGSSRRKGKAGIAAKEEERVTGVAVKEVKECAGDGDRRRKQGITGTGIAVRVLRTGVTGITVKQRRLQQEVTGFAARSWD</sequence>
<feature type="region of interest" description="Disordered" evidence="2">
    <location>
        <begin position="1"/>
        <end position="42"/>
    </location>
</feature>
<proteinExistence type="predicted"/>
<comment type="caution">
    <text evidence="3">The sequence shown here is derived from an EMBL/GenBank/DDBJ whole genome shotgun (WGS) entry which is preliminary data.</text>
</comment>
<reference evidence="3" key="1">
    <citation type="submission" date="2017-07" db="EMBL/GenBank/DDBJ databases">
        <title>Taro Niue Genome Assembly and Annotation.</title>
        <authorList>
            <person name="Atibalentja N."/>
            <person name="Keating K."/>
            <person name="Fields C.J."/>
        </authorList>
    </citation>
    <scope>NUCLEOTIDE SEQUENCE</scope>
    <source>
        <strain evidence="3">Niue_2</strain>
        <tissue evidence="3">Leaf</tissue>
    </source>
</reference>
<feature type="coiled-coil region" evidence="1">
    <location>
        <begin position="56"/>
        <end position="111"/>
    </location>
</feature>
<evidence type="ECO:0000313" key="4">
    <source>
        <dbReference type="Proteomes" id="UP000652761"/>
    </source>
</evidence>
<keyword evidence="4" id="KW-1185">Reference proteome</keyword>
<feature type="compositionally biased region" description="Basic and acidic residues" evidence="2">
    <location>
        <begin position="1"/>
        <end position="21"/>
    </location>
</feature>
<organism evidence="3 4">
    <name type="scientific">Colocasia esculenta</name>
    <name type="common">Wild taro</name>
    <name type="synonym">Arum esculentum</name>
    <dbReference type="NCBI Taxonomy" id="4460"/>
    <lineage>
        <taxon>Eukaryota</taxon>
        <taxon>Viridiplantae</taxon>
        <taxon>Streptophyta</taxon>
        <taxon>Embryophyta</taxon>
        <taxon>Tracheophyta</taxon>
        <taxon>Spermatophyta</taxon>
        <taxon>Magnoliopsida</taxon>
        <taxon>Liliopsida</taxon>
        <taxon>Araceae</taxon>
        <taxon>Aroideae</taxon>
        <taxon>Colocasieae</taxon>
        <taxon>Colocasia</taxon>
    </lineage>
</organism>
<feature type="region of interest" description="Disordered" evidence="2">
    <location>
        <begin position="253"/>
        <end position="282"/>
    </location>
</feature>
<name>A0A843XDJ5_COLES</name>